<gene>
    <name evidence="1" type="ORF">SAMN04489757_11058</name>
</gene>
<proteinExistence type="predicted"/>
<name>A0A1I5EP73_9FIRM</name>
<dbReference type="Proteomes" id="UP000198806">
    <property type="component" value="Unassembled WGS sequence"/>
</dbReference>
<keyword evidence="2" id="KW-1185">Reference proteome</keyword>
<sequence>MIYLEFYDPTKTYVFQNLVVATPDLIQVNYPAIANPDLKCVIMTDATHTVFKGYGILSNYIDEYHIDVAGKEDEDILKEIEYKMNEPLPVPKPTAEDRIAAALEYQNLLSM</sequence>
<evidence type="ECO:0000313" key="1">
    <source>
        <dbReference type="EMBL" id="SFO13287.1"/>
    </source>
</evidence>
<dbReference type="EMBL" id="FOWD01000010">
    <property type="protein sequence ID" value="SFO13287.1"/>
    <property type="molecule type" value="Genomic_DNA"/>
</dbReference>
<accession>A0A1I5EP73</accession>
<protein>
    <submittedName>
        <fullName evidence="1">Uncharacterized protein</fullName>
    </submittedName>
</protein>
<dbReference type="STRING" id="1527.SAMN04489757_11058"/>
<organism evidence="1 2">
    <name type="scientific">Anaerocolumna aminovalerica</name>
    <dbReference type="NCBI Taxonomy" id="1527"/>
    <lineage>
        <taxon>Bacteria</taxon>
        <taxon>Bacillati</taxon>
        <taxon>Bacillota</taxon>
        <taxon>Clostridia</taxon>
        <taxon>Lachnospirales</taxon>
        <taxon>Lachnospiraceae</taxon>
        <taxon>Anaerocolumna</taxon>
    </lineage>
</organism>
<evidence type="ECO:0000313" key="2">
    <source>
        <dbReference type="Proteomes" id="UP000198806"/>
    </source>
</evidence>
<reference evidence="1 2" key="1">
    <citation type="submission" date="2016-10" db="EMBL/GenBank/DDBJ databases">
        <authorList>
            <person name="de Groot N.N."/>
        </authorList>
    </citation>
    <scope>NUCLEOTIDE SEQUENCE [LARGE SCALE GENOMIC DNA]</scope>
    <source>
        <strain evidence="1 2">DSM 1283</strain>
    </source>
</reference>
<dbReference type="RefSeq" id="WP_091685777.1">
    <property type="nucleotide sequence ID" value="NZ_BAABFM010000061.1"/>
</dbReference>
<dbReference type="OrthoDB" id="2084564at2"/>
<dbReference type="AlphaFoldDB" id="A0A1I5EP73"/>